<proteinExistence type="predicted"/>
<name>A0A4Y2RNP7_ARAVE</name>
<reference evidence="1 2" key="1">
    <citation type="journal article" date="2019" name="Sci. Rep.">
        <title>Orb-weaving spider Araneus ventricosus genome elucidates the spidroin gene catalogue.</title>
        <authorList>
            <person name="Kono N."/>
            <person name="Nakamura H."/>
            <person name="Ohtoshi R."/>
            <person name="Moran D.A.P."/>
            <person name="Shinohara A."/>
            <person name="Yoshida Y."/>
            <person name="Fujiwara M."/>
            <person name="Mori M."/>
            <person name="Tomita M."/>
            <person name="Arakawa K."/>
        </authorList>
    </citation>
    <scope>NUCLEOTIDE SEQUENCE [LARGE SCALE GENOMIC DNA]</scope>
</reference>
<dbReference type="AlphaFoldDB" id="A0A4Y2RNP7"/>
<gene>
    <name evidence="1" type="ORF">AVEN_204474_1</name>
</gene>
<evidence type="ECO:0000313" key="2">
    <source>
        <dbReference type="Proteomes" id="UP000499080"/>
    </source>
</evidence>
<protein>
    <submittedName>
        <fullName evidence="1">Uncharacterized protein</fullName>
    </submittedName>
</protein>
<keyword evidence="2" id="KW-1185">Reference proteome</keyword>
<sequence>KKQLLSTISLGCGGLVVRIRIAGSKLDSTEDPPCMGPVARKIIRSGQMPSRWCGAEKFGEGVPAQASSSSSDRGSK</sequence>
<evidence type="ECO:0000313" key="1">
    <source>
        <dbReference type="EMBL" id="GBN77308.1"/>
    </source>
</evidence>
<dbReference type="EMBL" id="BGPR01146301">
    <property type="protein sequence ID" value="GBN77308.1"/>
    <property type="molecule type" value="Genomic_DNA"/>
</dbReference>
<organism evidence="1 2">
    <name type="scientific">Araneus ventricosus</name>
    <name type="common">Orbweaver spider</name>
    <name type="synonym">Epeira ventricosa</name>
    <dbReference type="NCBI Taxonomy" id="182803"/>
    <lineage>
        <taxon>Eukaryota</taxon>
        <taxon>Metazoa</taxon>
        <taxon>Ecdysozoa</taxon>
        <taxon>Arthropoda</taxon>
        <taxon>Chelicerata</taxon>
        <taxon>Arachnida</taxon>
        <taxon>Araneae</taxon>
        <taxon>Araneomorphae</taxon>
        <taxon>Entelegynae</taxon>
        <taxon>Araneoidea</taxon>
        <taxon>Araneidae</taxon>
        <taxon>Araneus</taxon>
    </lineage>
</organism>
<accession>A0A4Y2RNP7</accession>
<comment type="caution">
    <text evidence="1">The sequence shown here is derived from an EMBL/GenBank/DDBJ whole genome shotgun (WGS) entry which is preliminary data.</text>
</comment>
<dbReference type="Proteomes" id="UP000499080">
    <property type="component" value="Unassembled WGS sequence"/>
</dbReference>
<feature type="non-terminal residue" evidence="1">
    <location>
        <position position="1"/>
    </location>
</feature>